<feature type="transmembrane region" description="Helical" evidence="6">
    <location>
        <begin position="285"/>
        <end position="316"/>
    </location>
</feature>
<dbReference type="GO" id="GO:0005886">
    <property type="term" value="C:plasma membrane"/>
    <property type="evidence" value="ECO:0007669"/>
    <property type="project" value="UniProtKB-SubCell"/>
</dbReference>
<dbReference type="PANTHER" id="PTHR30250:SF21">
    <property type="entry name" value="LIPID II FLIPPASE MURJ"/>
    <property type="match status" value="1"/>
</dbReference>
<proteinExistence type="predicted"/>
<evidence type="ECO:0000313" key="8">
    <source>
        <dbReference type="Proteomes" id="UP000297975"/>
    </source>
</evidence>
<reference evidence="7 8" key="1">
    <citation type="submission" date="2019-03" db="EMBL/GenBank/DDBJ databases">
        <authorList>
            <person name="He R.-H."/>
        </authorList>
    </citation>
    <scope>NUCLEOTIDE SEQUENCE [LARGE SCALE GENOMIC DNA]</scope>
    <source>
        <strain evidence="8">SH 714</strain>
    </source>
</reference>
<dbReference type="Proteomes" id="UP000297975">
    <property type="component" value="Unassembled WGS sequence"/>
</dbReference>
<evidence type="ECO:0000256" key="4">
    <source>
        <dbReference type="ARBA" id="ARBA00022989"/>
    </source>
</evidence>
<keyword evidence="4 6" id="KW-1133">Transmembrane helix</keyword>
<feature type="transmembrane region" description="Helical" evidence="6">
    <location>
        <begin position="499"/>
        <end position="519"/>
    </location>
</feature>
<feature type="transmembrane region" description="Helical" evidence="6">
    <location>
        <begin position="328"/>
        <end position="350"/>
    </location>
</feature>
<evidence type="ECO:0000256" key="1">
    <source>
        <dbReference type="ARBA" id="ARBA00004651"/>
    </source>
</evidence>
<dbReference type="RefSeq" id="WP_134338557.1">
    <property type="nucleotide sequence ID" value="NZ_SOPW01000001.1"/>
</dbReference>
<evidence type="ECO:0000256" key="2">
    <source>
        <dbReference type="ARBA" id="ARBA00022475"/>
    </source>
</evidence>
<feature type="transmembrane region" description="Helical" evidence="6">
    <location>
        <begin position="403"/>
        <end position="426"/>
    </location>
</feature>
<keyword evidence="2" id="KW-1003">Cell membrane</keyword>
<keyword evidence="5 6" id="KW-0472">Membrane</keyword>
<dbReference type="OrthoDB" id="9775950at2"/>
<dbReference type="CDD" id="cd13124">
    <property type="entry name" value="MATE_SpoVB_like"/>
    <property type="match status" value="1"/>
</dbReference>
<dbReference type="InterPro" id="IPR002797">
    <property type="entry name" value="Polysacc_synth"/>
</dbReference>
<feature type="transmembrane region" description="Helical" evidence="6">
    <location>
        <begin position="21"/>
        <end position="46"/>
    </location>
</feature>
<name>A0A4Y8IVC4_9BACI</name>
<evidence type="ECO:0000256" key="3">
    <source>
        <dbReference type="ARBA" id="ARBA00022692"/>
    </source>
</evidence>
<feature type="transmembrane region" description="Helical" evidence="6">
    <location>
        <begin position="52"/>
        <end position="70"/>
    </location>
</feature>
<gene>
    <name evidence="7" type="ORF">E3U55_01520</name>
</gene>
<feature type="transmembrane region" description="Helical" evidence="6">
    <location>
        <begin position="466"/>
        <end position="487"/>
    </location>
</feature>
<comment type="subcellular location">
    <subcellularLocation>
        <location evidence="1">Cell membrane</location>
        <topology evidence="1">Multi-pass membrane protein</topology>
    </subcellularLocation>
</comment>
<organism evidence="7 8">
    <name type="scientific">Filobacillus milosensis</name>
    <dbReference type="NCBI Taxonomy" id="94137"/>
    <lineage>
        <taxon>Bacteria</taxon>
        <taxon>Bacillati</taxon>
        <taxon>Bacillota</taxon>
        <taxon>Bacilli</taxon>
        <taxon>Bacillales</taxon>
        <taxon>Bacillaceae</taxon>
        <taxon>Filobacillus</taxon>
    </lineage>
</organism>
<feature type="transmembrane region" description="Helical" evidence="6">
    <location>
        <begin position="192"/>
        <end position="216"/>
    </location>
</feature>
<sequence length="540" mass="59242">MSNSNLMRGTMMLTGANYISKVLGLLYVIPFNMLVGEIGGALYIYAYNPFQLFVTLSSLGIPMAMAKFIAKYDTLEDHATKEAMFKSGLTVMTLTGLTAFLIMFFSAEWLANIIISDDDLDNTVSDVTFVIQMVSFALIIVTPMSLLRGYFQGHNSMGPSAISIVVEQIVRIVFVLAAAFVVIKVMDGSVRLAVGLAAFAAFIGAIASSMVLVAIYRKRKPMLEAQNNSGKTTEPLPKRDMYQELLSYAGPFVLVGIATPMYQIIDQFTFNRAMSSIGLADVSELYISIITLYGHKLVIIPVTLAIGLAMAVLPAITKSFTENKKEEYTAYINQGFLIIILLVLPAAVGLSLLSTEAYGALYTMDTAVNYAGAVLAYYAPVALFFALFTVSASMLQGINRQNFAVISLGIGLLTKLILNYPLIYLFEAKGAVIATGLGVMVASGLNVYKIYRVTRFRFRPLYRKSLLIAILVSIMALIVLLVKWLVGLPFGEEPTKIKFIMQLMIAVPIGGYVYLWLAYKTSLLERLLGNRAKRLSKLFP</sequence>
<protein>
    <submittedName>
        <fullName evidence="7">Polysaccharide biosynthesis protein</fullName>
    </submittedName>
</protein>
<evidence type="ECO:0000256" key="6">
    <source>
        <dbReference type="SAM" id="Phobius"/>
    </source>
</evidence>
<keyword evidence="8" id="KW-1185">Reference proteome</keyword>
<evidence type="ECO:0000313" key="7">
    <source>
        <dbReference type="EMBL" id="TFB25099.1"/>
    </source>
</evidence>
<dbReference type="InterPro" id="IPR024923">
    <property type="entry name" value="PG_synth_SpoVB"/>
</dbReference>
<comment type="caution">
    <text evidence="7">The sequence shown here is derived from an EMBL/GenBank/DDBJ whole genome shotgun (WGS) entry which is preliminary data.</text>
</comment>
<feature type="transmembrane region" description="Helical" evidence="6">
    <location>
        <begin position="370"/>
        <end position="391"/>
    </location>
</feature>
<dbReference type="InterPro" id="IPR050833">
    <property type="entry name" value="Poly_Biosynth_Transport"/>
</dbReference>
<evidence type="ECO:0000256" key="5">
    <source>
        <dbReference type="ARBA" id="ARBA00023136"/>
    </source>
</evidence>
<dbReference type="PIRSF" id="PIRSF038958">
    <property type="entry name" value="PG_synth_SpoVB"/>
    <property type="match status" value="1"/>
</dbReference>
<feature type="transmembrane region" description="Helical" evidence="6">
    <location>
        <begin position="432"/>
        <end position="454"/>
    </location>
</feature>
<keyword evidence="3 6" id="KW-0812">Transmembrane</keyword>
<dbReference type="PANTHER" id="PTHR30250">
    <property type="entry name" value="PST FAMILY PREDICTED COLANIC ACID TRANSPORTER"/>
    <property type="match status" value="1"/>
</dbReference>
<feature type="transmembrane region" description="Helical" evidence="6">
    <location>
        <begin position="168"/>
        <end position="186"/>
    </location>
</feature>
<dbReference type="Pfam" id="PF01943">
    <property type="entry name" value="Polysacc_synt"/>
    <property type="match status" value="1"/>
</dbReference>
<accession>A0A4Y8IVC4</accession>
<feature type="transmembrane region" description="Helical" evidence="6">
    <location>
        <begin position="127"/>
        <end position="147"/>
    </location>
</feature>
<feature type="transmembrane region" description="Helical" evidence="6">
    <location>
        <begin position="245"/>
        <end position="265"/>
    </location>
</feature>
<dbReference type="AlphaFoldDB" id="A0A4Y8IVC4"/>
<dbReference type="EMBL" id="SOPW01000001">
    <property type="protein sequence ID" value="TFB25099.1"/>
    <property type="molecule type" value="Genomic_DNA"/>
</dbReference>
<feature type="transmembrane region" description="Helical" evidence="6">
    <location>
        <begin position="91"/>
        <end position="115"/>
    </location>
</feature>